<evidence type="ECO:0000313" key="1">
    <source>
        <dbReference type="EMBL" id="OWF45499.1"/>
    </source>
</evidence>
<comment type="caution">
    <text evidence="1">The sequence shown here is derived from an EMBL/GenBank/DDBJ whole genome shotgun (WGS) entry which is preliminary data.</text>
</comment>
<sequence length="79" mass="9477">MRDRDLVLKNARNIDRASKITGRTDLPDHLKTKRYELLKIGHQLRKTKQVQTVVRESKIDVWLMTRKSAQDKWKKYSIE</sequence>
<evidence type="ECO:0000313" key="2">
    <source>
        <dbReference type="Proteomes" id="UP000242188"/>
    </source>
</evidence>
<reference evidence="1 2" key="1">
    <citation type="journal article" date="2017" name="Nat. Ecol. Evol.">
        <title>Scallop genome provides insights into evolution of bilaterian karyotype and development.</title>
        <authorList>
            <person name="Wang S."/>
            <person name="Zhang J."/>
            <person name="Jiao W."/>
            <person name="Li J."/>
            <person name="Xun X."/>
            <person name="Sun Y."/>
            <person name="Guo X."/>
            <person name="Huan P."/>
            <person name="Dong B."/>
            <person name="Zhang L."/>
            <person name="Hu X."/>
            <person name="Sun X."/>
            <person name="Wang J."/>
            <person name="Zhao C."/>
            <person name="Wang Y."/>
            <person name="Wang D."/>
            <person name="Huang X."/>
            <person name="Wang R."/>
            <person name="Lv J."/>
            <person name="Li Y."/>
            <person name="Zhang Z."/>
            <person name="Liu B."/>
            <person name="Lu W."/>
            <person name="Hui Y."/>
            <person name="Liang J."/>
            <person name="Zhou Z."/>
            <person name="Hou R."/>
            <person name="Li X."/>
            <person name="Liu Y."/>
            <person name="Li H."/>
            <person name="Ning X."/>
            <person name="Lin Y."/>
            <person name="Zhao L."/>
            <person name="Xing Q."/>
            <person name="Dou J."/>
            <person name="Li Y."/>
            <person name="Mao J."/>
            <person name="Guo H."/>
            <person name="Dou H."/>
            <person name="Li T."/>
            <person name="Mu C."/>
            <person name="Jiang W."/>
            <person name="Fu Q."/>
            <person name="Fu X."/>
            <person name="Miao Y."/>
            <person name="Liu J."/>
            <person name="Yu Q."/>
            <person name="Li R."/>
            <person name="Liao H."/>
            <person name="Li X."/>
            <person name="Kong Y."/>
            <person name="Jiang Z."/>
            <person name="Chourrout D."/>
            <person name="Li R."/>
            <person name="Bao Z."/>
        </authorList>
    </citation>
    <scope>NUCLEOTIDE SEQUENCE [LARGE SCALE GENOMIC DNA]</scope>
    <source>
        <strain evidence="1 2">PY_sf001</strain>
    </source>
</reference>
<dbReference type="AlphaFoldDB" id="A0A210Q9X7"/>
<proteinExistence type="predicted"/>
<protein>
    <submittedName>
        <fullName evidence="1">Uncharacterized protein</fullName>
    </submittedName>
</protein>
<dbReference type="Proteomes" id="UP000242188">
    <property type="component" value="Unassembled WGS sequence"/>
</dbReference>
<organism evidence="1 2">
    <name type="scientific">Mizuhopecten yessoensis</name>
    <name type="common">Japanese scallop</name>
    <name type="synonym">Patinopecten yessoensis</name>
    <dbReference type="NCBI Taxonomy" id="6573"/>
    <lineage>
        <taxon>Eukaryota</taxon>
        <taxon>Metazoa</taxon>
        <taxon>Spiralia</taxon>
        <taxon>Lophotrochozoa</taxon>
        <taxon>Mollusca</taxon>
        <taxon>Bivalvia</taxon>
        <taxon>Autobranchia</taxon>
        <taxon>Pteriomorphia</taxon>
        <taxon>Pectinida</taxon>
        <taxon>Pectinoidea</taxon>
        <taxon>Pectinidae</taxon>
        <taxon>Mizuhopecten</taxon>
    </lineage>
</organism>
<name>A0A210Q9X7_MIZYE</name>
<gene>
    <name evidence="1" type="ORF">KP79_PYT24157</name>
</gene>
<dbReference type="EMBL" id="NEDP02004496">
    <property type="protein sequence ID" value="OWF45499.1"/>
    <property type="molecule type" value="Genomic_DNA"/>
</dbReference>
<keyword evidence="2" id="KW-1185">Reference proteome</keyword>
<accession>A0A210Q9X7</accession>